<accession>A0ABT2U3Q8</accession>
<proteinExistence type="predicted"/>
<feature type="non-terminal residue" evidence="1">
    <location>
        <position position="69"/>
    </location>
</feature>
<protein>
    <submittedName>
        <fullName evidence="1">Uncharacterized protein</fullName>
    </submittedName>
</protein>
<reference evidence="1 2" key="1">
    <citation type="journal article" date="2021" name="ISME Commun">
        <title>Automated analysis of genomic sequences facilitates high-throughput and comprehensive description of bacteria.</title>
        <authorList>
            <person name="Hitch T.C.A."/>
        </authorList>
    </citation>
    <scope>NUCLEOTIDE SEQUENCE [LARGE SCALE GENOMIC DNA]</scope>
    <source>
        <strain evidence="1 2">Sanger_34</strain>
    </source>
</reference>
<name>A0ABT2U3Q8_9FIRM</name>
<keyword evidence="2" id="KW-1185">Reference proteome</keyword>
<organism evidence="1 2">
    <name type="scientific">Agathobaculum ammoniilyticum</name>
    <dbReference type="NCBI Taxonomy" id="2981778"/>
    <lineage>
        <taxon>Bacteria</taxon>
        <taxon>Bacillati</taxon>
        <taxon>Bacillota</taxon>
        <taxon>Clostridia</taxon>
        <taxon>Eubacteriales</taxon>
        <taxon>Butyricicoccaceae</taxon>
        <taxon>Agathobaculum</taxon>
    </lineage>
</organism>
<gene>
    <name evidence="1" type="ORF">OCV66_07165</name>
</gene>
<sequence>MDIEKICSDAKLTGWSPETTIKHLHDLAEHFPQLSFSHNSRTDINAEVVGALRHGIYAIANLMRENATL</sequence>
<evidence type="ECO:0000313" key="2">
    <source>
        <dbReference type="Proteomes" id="UP001652397"/>
    </source>
</evidence>
<dbReference type="RefSeq" id="WP_262564093.1">
    <property type="nucleotide sequence ID" value="NZ_JAOQJE010000005.1"/>
</dbReference>
<dbReference type="Proteomes" id="UP001652397">
    <property type="component" value="Unassembled WGS sequence"/>
</dbReference>
<evidence type="ECO:0000313" key="1">
    <source>
        <dbReference type="EMBL" id="MCU6788871.1"/>
    </source>
</evidence>
<comment type="caution">
    <text evidence="1">The sequence shown here is derived from an EMBL/GenBank/DDBJ whole genome shotgun (WGS) entry which is preliminary data.</text>
</comment>
<dbReference type="EMBL" id="JAOQJE010000005">
    <property type="protein sequence ID" value="MCU6788871.1"/>
    <property type="molecule type" value="Genomic_DNA"/>
</dbReference>